<dbReference type="InterPro" id="IPR015943">
    <property type="entry name" value="WD40/YVTN_repeat-like_dom_sf"/>
</dbReference>
<feature type="compositionally biased region" description="Basic and acidic residues" evidence="1">
    <location>
        <begin position="441"/>
        <end position="450"/>
    </location>
</feature>
<dbReference type="SUPFAM" id="SSF50978">
    <property type="entry name" value="WD40 repeat-like"/>
    <property type="match status" value="1"/>
</dbReference>
<dbReference type="OrthoDB" id="2162425at2759"/>
<reference evidence="2" key="1">
    <citation type="submission" date="2009-08" db="EMBL/GenBank/DDBJ databases">
        <title>Annotation of Salpingoeca rosetta.</title>
        <authorList>
            <consortium name="The Broad Institute Genome Sequencing Platform"/>
            <person name="Russ C."/>
            <person name="Cuomo C."/>
            <person name="Burger G."/>
            <person name="Gray M.W."/>
            <person name="Holland P.W.H."/>
            <person name="King N."/>
            <person name="Lang F.B.F."/>
            <person name="Roger A.J."/>
            <person name="Ruiz-Trillo I."/>
            <person name="Young S.K."/>
            <person name="Zeng Q."/>
            <person name="Gargeya S."/>
            <person name="Alvarado L."/>
            <person name="Berlin A."/>
            <person name="Chapman S.B."/>
            <person name="Chen Z."/>
            <person name="Freedman E."/>
            <person name="Gellesch M."/>
            <person name="Goldberg J."/>
            <person name="Griggs A."/>
            <person name="Gujja S."/>
            <person name="Heilman E."/>
            <person name="Heiman D."/>
            <person name="Howarth C."/>
            <person name="Mehta T."/>
            <person name="Neiman D."/>
            <person name="Pearson M."/>
            <person name="Roberts A."/>
            <person name="Saif S."/>
            <person name="Shea T."/>
            <person name="Shenoy N."/>
            <person name="Sisk P."/>
            <person name="Stolte C."/>
            <person name="Sykes S."/>
            <person name="White J."/>
            <person name="Yandava C."/>
            <person name="Haas B."/>
            <person name="Nusbaum C."/>
            <person name="Birren B."/>
        </authorList>
    </citation>
    <scope>NUCLEOTIDE SEQUENCE [LARGE SCALE GENOMIC DNA]</scope>
    <source>
        <strain evidence="2">ATCC 50818</strain>
    </source>
</reference>
<feature type="compositionally biased region" description="Basic residues" evidence="1">
    <location>
        <begin position="218"/>
        <end position="228"/>
    </location>
</feature>
<gene>
    <name evidence="2" type="ORF">PTSG_04339</name>
</gene>
<organism evidence="3">
    <name type="scientific">Salpingoeca rosetta (strain ATCC 50818 / BSB-021)</name>
    <dbReference type="NCBI Taxonomy" id="946362"/>
    <lineage>
        <taxon>Eukaryota</taxon>
        <taxon>Choanoflagellata</taxon>
        <taxon>Craspedida</taxon>
        <taxon>Salpingoecidae</taxon>
        <taxon>Salpingoeca</taxon>
    </lineage>
</organism>
<feature type="compositionally biased region" description="Basic and acidic residues" evidence="1">
    <location>
        <begin position="55"/>
        <end position="71"/>
    </location>
</feature>
<dbReference type="GeneID" id="16075010"/>
<dbReference type="GO" id="GO:0005868">
    <property type="term" value="C:cytoplasmic dynein complex"/>
    <property type="evidence" value="ECO:0007669"/>
    <property type="project" value="InterPro"/>
</dbReference>
<dbReference type="GO" id="GO:0045504">
    <property type="term" value="F:dynein heavy chain binding"/>
    <property type="evidence" value="ECO:0007669"/>
    <property type="project" value="InterPro"/>
</dbReference>
<feature type="compositionally biased region" description="Basic and acidic residues" evidence="1">
    <location>
        <begin position="329"/>
        <end position="346"/>
    </location>
</feature>
<dbReference type="GO" id="GO:0005929">
    <property type="term" value="C:cilium"/>
    <property type="evidence" value="ECO:0007669"/>
    <property type="project" value="GOC"/>
</dbReference>
<feature type="compositionally biased region" description="Basic and acidic residues" evidence="1">
    <location>
        <begin position="37"/>
        <end position="48"/>
    </location>
</feature>
<feature type="compositionally biased region" description="Basic and acidic residues" evidence="1">
    <location>
        <begin position="250"/>
        <end position="260"/>
    </location>
</feature>
<feature type="compositionally biased region" description="Basic and acidic residues" evidence="1">
    <location>
        <begin position="179"/>
        <end position="193"/>
    </location>
</feature>
<dbReference type="PANTHER" id="PTHR16022:SF0">
    <property type="entry name" value="CYTOPLASMIC DYNEIN 2 INTERMEDIATE CHAIN 1"/>
    <property type="match status" value="1"/>
</dbReference>
<dbReference type="OMA" id="YARNSHA"/>
<feature type="compositionally biased region" description="Basic and acidic residues" evidence="1">
    <location>
        <begin position="201"/>
        <end position="215"/>
    </location>
</feature>
<feature type="compositionally biased region" description="Polar residues" evidence="1">
    <location>
        <begin position="263"/>
        <end position="278"/>
    </location>
</feature>
<dbReference type="AlphaFoldDB" id="F2U895"/>
<feature type="region of interest" description="Disordered" evidence="1">
    <location>
        <begin position="1"/>
        <end position="476"/>
    </location>
</feature>
<dbReference type="EMBL" id="GL832964">
    <property type="protein sequence ID" value="EGD72603.1"/>
    <property type="molecule type" value="Genomic_DNA"/>
</dbReference>
<feature type="compositionally biased region" description="Basic and acidic residues" evidence="1">
    <location>
        <begin position="128"/>
        <end position="144"/>
    </location>
</feature>
<dbReference type="KEGG" id="sre:PTSG_04339"/>
<feature type="compositionally biased region" description="Basic residues" evidence="1">
    <location>
        <begin position="166"/>
        <end position="178"/>
    </location>
</feature>
<feature type="region of interest" description="Disordered" evidence="1">
    <location>
        <begin position="636"/>
        <end position="656"/>
    </location>
</feature>
<accession>F2U895</accession>
<feature type="compositionally biased region" description="Basic and acidic residues" evidence="1">
    <location>
        <begin position="641"/>
        <end position="656"/>
    </location>
</feature>
<evidence type="ECO:0000313" key="2">
    <source>
        <dbReference type="EMBL" id="EGD72603.1"/>
    </source>
</evidence>
<dbReference type="PANTHER" id="PTHR16022">
    <property type="entry name" value="WD REPEAT DOMAIN 60"/>
    <property type="match status" value="1"/>
</dbReference>
<evidence type="ECO:0008006" key="4">
    <source>
        <dbReference type="Google" id="ProtNLM"/>
    </source>
</evidence>
<feature type="compositionally biased region" description="Basic and acidic residues" evidence="1">
    <location>
        <begin position="229"/>
        <end position="239"/>
    </location>
</feature>
<sequence length="1027" mass="112751">MSGRGSRGAGRKSTNPLAAKASSRSSKATSSSRRSRKTEEGRGDEDRRSRRSRTHRDAEGEAAEEERSNGRHKERRHRERSGRDRGDREHKRSSRSRDHRGDREADDGDDEDRRRERRKHKSASSSSKHRDSGDRRDRDRDKDRERRRRKDREGGHGGDEDDSERRRRRRDKERRHRDRAGAEDHEERDDGERRRRHRSRDARDDANRRSRHDSAHSSSRHHRSRSGRLRAEGPTKEGRGGSSRVSSAVHGEEDAREARARRPSNSAHAGDTATAQRLQQQQQQQQQHDTEEEGHSGDSGGDSDGRDERVAMESSRGAAEMVKAAQAISREEQAKQAREARLRAMLEEAEQDAAQQQGDTTSAGQDEQGADGDGKGDGGGDDGGDDEYNYEDDEFEDYEYDDDFEDEDDEDDEEEGEEEEEEGEQGGSDKGWDAVNRSRRVRDSDSDLRSLDGAAAPNDSNTRLYSPGQPRLSGDDDEMVEVLDALRRENLRTRQGARGSRRPINGSGLEGTSGAGKFELGSAAGDNDDYEGEDVRVKKMDFSRAAKRAKGTVAGSRAMRRFKALSSMVQLDFVSFNLFELAPVSVYELYIRSFGNDSYTQTATQCAPEIGDQGVQTEEVETQECWTQYPPSDLKGFGRPLTKEEQQESKHALKRETTTSEYESFVLRMGRLCAAVLDEEAAIRRLEQGDGADATSVSGLSSSSTHMAAAAPIFAGRHVTSAVSSASNPQMLATVYSPAPIKRGGPATRMYSLGLVALWDVASPSAPRRVLACEGQPTSCCFAGHDGNLLVAGTQHGGVVVWDLTDTNAQVSTDATQPLFLPAFTSDGASDGPVHEDSVIAVLPIASATGTGAMQVVTADSSGRIITWTSALVSNPSNSGSLDDLGLRPGASVKMNKSAVLDAFNEHDDLVATCLVVHPLKPGHLFVGTNSACIVHCTRHGRKPAPRRLQLGASLPGTCTDLAISPADNDHLLSAFDSGYVCIHKLRSGLPMRRWSVEAPPNSIFWSNARAAVFYVLCGSTLHIWDC</sequence>
<feature type="compositionally biased region" description="Low complexity" evidence="1">
    <location>
        <begin position="18"/>
        <end position="32"/>
    </location>
</feature>
<evidence type="ECO:0000256" key="1">
    <source>
        <dbReference type="SAM" id="MobiDB-lite"/>
    </source>
</evidence>
<dbReference type="GO" id="GO:0042073">
    <property type="term" value="P:intraciliary transport"/>
    <property type="evidence" value="ECO:0007669"/>
    <property type="project" value="InterPro"/>
</dbReference>
<dbReference type="Proteomes" id="UP000007799">
    <property type="component" value="Unassembled WGS sequence"/>
</dbReference>
<feature type="compositionally biased region" description="Basic and acidic residues" evidence="1">
    <location>
        <begin position="81"/>
        <end position="103"/>
    </location>
</feature>
<feature type="compositionally biased region" description="Low complexity" evidence="1">
    <location>
        <begin position="352"/>
        <end position="367"/>
    </location>
</feature>
<name>F2U895_SALR5</name>
<proteinExistence type="predicted"/>
<dbReference type="InterPro" id="IPR036322">
    <property type="entry name" value="WD40_repeat_dom_sf"/>
</dbReference>
<dbReference type="InterPro" id="IPR042505">
    <property type="entry name" value="DYNC2I1"/>
</dbReference>
<dbReference type="RefSeq" id="XP_004994426.1">
    <property type="nucleotide sequence ID" value="XM_004994369.1"/>
</dbReference>
<evidence type="ECO:0000313" key="3">
    <source>
        <dbReference type="Proteomes" id="UP000007799"/>
    </source>
</evidence>
<protein>
    <recommendedName>
        <fullName evidence="4">WD repeat-containing protein 60</fullName>
    </recommendedName>
</protein>
<dbReference type="Gene3D" id="2.130.10.10">
    <property type="entry name" value="YVTN repeat-like/Quinoprotein amine dehydrogenase"/>
    <property type="match status" value="2"/>
</dbReference>
<feature type="region of interest" description="Disordered" evidence="1">
    <location>
        <begin position="491"/>
        <end position="532"/>
    </location>
</feature>
<feature type="compositionally biased region" description="Acidic residues" evidence="1">
    <location>
        <begin position="379"/>
        <end position="424"/>
    </location>
</feature>
<keyword evidence="3" id="KW-1185">Reference proteome</keyword>
<dbReference type="GO" id="GO:0045503">
    <property type="term" value="F:dynein light chain binding"/>
    <property type="evidence" value="ECO:0007669"/>
    <property type="project" value="InterPro"/>
</dbReference>